<dbReference type="InterPro" id="IPR052521">
    <property type="entry name" value="Cell_div_SPOR-domain"/>
</dbReference>
<keyword evidence="2" id="KW-0472">Membrane</keyword>
<dbReference type="InterPro" id="IPR007730">
    <property type="entry name" value="SPOR-like_dom"/>
</dbReference>
<evidence type="ECO:0000313" key="4">
    <source>
        <dbReference type="EMBL" id="EKF76119.1"/>
    </source>
</evidence>
<dbReference type="GO" id="GO:0030428">
    <property type="term" value="C:cell septum"/>
    <property type="evidence" value="ECO:0007669"/>
    <property type="project" value="TreeGrafter"/>
</dbReference>
<name>L0WHC0_9GAMM</name>
<dbReference type="GO" id="GO:0032153">
    <property type="term" value="C:cell division site"/>
    <property type="evidence" value="ECO:0007669"/>
    <property type="project" value="TreeGrafter"/>
</dbReference>
<keyword evidence="5" id="KW-1185">Reference proteome</keyword>
<dbReference type="Pfam" id="PF05036">
    <property type="entry name" value="SPOR"/>
    <property type="match status" value="1"/>
</dbReference>
<dbReference type="InterPro" id="IPR036680">
    <property type="entry name" value="SPOR-like_sf"/>
</dbReference>
<dbReference type="PANTHER" id="PTHR38687">
    <property type="entry name" value="CELL DIVISION PROTEIN DEDD-RELATED"/>
    <property type="match status" value="1"/>
</dbReference>
<feature type="compositionally biased region" description="Polar residues" evidence="1">
    <location>
        <begin position="126"/>
        <end position="144"/>
    </location>
</feature>
<dbReference type="PATRIC" id="fig|1177179.3.peg.284"/>
<evidence type="ECO:0000256" key="2">
    <source>
        <dbReference type="SAM" id="Phobius"/>
    </source>
</evidence>
<dbReference type="GO" id="GO:0032506">
    <property type="term" value="P:cytokinetic process"/>
    <property type="evidence" value="ECO:0007669"/>
    <property type="project" value="TreeGrafter"/>
</dbReference>
<proteinExistence type="predicted"/>
<gene>
    <name evidence="4" type="ORF">A11A3_01455</name>
</gene>
<dbReference type="PROSITE" id="PS51724">
    <property type="entry name" value="SPOR"/>
    <property type="match status" value="1"/>
</dbReference>
<dbReference type="GO" id="GO:0042834">
    <property type="term" value="F:peptidoglycan binding"/>
    <property type="evidence" value="ECO:0007669"/>
    <property type="project" value="InterPro"/>
</dbReference>
<dbReference type="RefSeq" id="WP_008927482.1">
    <property type="nucleotide sequence ID" value="NZ_AMRJ01000001.1"/>
</dbReference>
<keyword evidence="2" id="KW-1133">Transmembrane helix</keyword>
<dbReference type="STRING" id="1177179.A11A3_01455"/>
<evidence type="ECO:0000259" key="3">
    <source>
        <dbReference type="PROSITE" id="PS51724"/>
    </source>
</evidence>
<feature type="compositionally biased region" description="Basic and acidic residues" evidence="1">
    <location>
        <begin position="62"/>
        <end position="86"/>
    </location>
</feature>
<dbReference type="Gene3D" id="3.30.70.1070">
    <property type="entry name" value="Sporulation related repeat"/>
    <property type="match status" value="1"/>
</dbReference>
<reference evidence="4 5" key="1">
    <citation type="journal article" date="2012" name="J. Bacteriol.">
        <title>Genome Sequence of the Alkane-Degrading Bacterium Alcanivorax hongdengensis Type Strain A-11-3.</title>
        <authorList>
            <person name="Lai Q."/>
            <person name="Shao Z."/>
        </authorList>
    </citation>
    <scope>NUCLEOTIDE SEQUENCE [LARGE SCALE GENOMIC DNA]</scope>
    <source>
        <strain evidence="4 5">A-11-3</strain>
    </source>
</reference>
<comment type="caution">
    <text evidence="4">The sequence shown here is derived from an EMBL/GenBank/DDBJ whole genome shotgun (WGS) entry which is preliminary data.</text>
</comment>
<keyword evidence="2" id="KW-0812">Transmembrane</keyword>
<evidence type="ECO:0000313" key="5">
    <source>
        <dbReference type="Proteomes" id="UP000010164"/>
    </source>
</evidence>
<feature type="region of interest" description="Disordered" evidence="1">
    <location>
        <begin position="60"/>
        <end position="86"/>
    </location>
</feature>
<dbReference type="OrthoDB" id="8558195at2"/>
<feature type="transmembrane region" description="Helical" evidence="2">
    <location>
        <begin position="29"/>
        <end position="48"/>
    </location>
</feature>
<dbReference type="PANTHER" id="PTHR38687:SF1">
    <property type="entry name" value="CELL DIVISION PROTEIN DEDD"/>
    <property type="match status" value="1"/>
</dbReference>
<dbReference type="eggNOG" id="COG3087">
    <property type="taxonomic scope" value="Bacteria"/>
</dbReference>
<protein>
    <recommendedName>
        <fullName evidence="3">SPOR domain-containing protein</fullName>
    </recommendedName>
</protein>
<dbReference type="AlphaFoldDB" id="L0WHC0"/>
<accession>L0WHC0</accession>
<feature type="region of interest" description="Disordered" evidence="1">
    <location>
        <begin position="104"/>
        <end position="147"/>
    </location>
</feature>
<feature type="region of interest" description="Disordered" evidence="1">
    <location>
        <begin position="1"/>
        <end position="21"/>
    </location>
</feature>
<dbReference type="EMBL" id="AMRJ01000001">
    <property type="protein sequence ID" value="EKF76119.1"/>
    <property type="molecule type" value="Genomic_DNA"/>
</dbReference>
<feature type="domain" description="SPOR" evidence="3">
    <location>
        <begin position="141"/>
        <end position="221"/>
    </location>
</feature>
<organism evidence="4 5">
    <name type="scientific">Alcanivorax hongdengensis A-11-3</name>
    <dbReference type="NCBI Taxonomy" id="1177179"/>
    <lineage>
        <taxon>Bacteria</taxon>
        <taxon>Pseudomonadati</taxon>
        <taxon>Pseudomonadota</taxon>
        <taxon>Gammaproteobacteria</taxon>
        <taxon>Oceanospirillales</taxon>
        <taxon>Alcanivoracaceae</taxon>
        <taxon>Alcanivorax</taxon>
    </lineage>
</organism>
<dbReference type="Proteomes" id="UP000010164">
    <property type="component" value="Unassembled WGS sequence"/>
</dbReference>
<dbReference type="SUPFAM" id="SSF110997">
    <property type="entry name" value="Sporulation related repeat"/>
    <property type="match status" value="1"/>
</dbReference>
<evidence type="ECO:0000256" key="1">
    <source>
        <dbReference type="SAM" id="MobiDB-lite"/>
    </source>
</evidence>
<sequence length="222" mass="24506">MAKNTRRGASRSGRRPAAKKSSQRQVPGWVWLFTGLMVGLFVAFLFHLGKTQLEHPQAVKIPVDHPKAAPKNDTKPDADSKTAKGKDEPKFDFYAVLPKMEVIVPQNERDEERNSNKTASKPADTGKSQNTASNRTSDKTSSNGDRYMLQAGSFRGEDDADRRRAELILKGFEASVQAVSLESGDTWHRVMIGPYNSVNAMHSAQDKLAANGVETLPIKIKK</sequence>